<dbReference type="Pfam" id="PF13477">
    <property type="entry name" value="Glyco_trans_4_2"/>
    <property type="match status" value="1"/>
</dbReference>
<dbReference type="Gene3D" id="3.40.50.2000">
    <property type="entry name" value="Glycogen Phosphorylase B"/>
    <property type="match status" value="2"/>
</dbReference>
<protein>
    <recommendedName>
        <fullName evidence="1">Glycosyltransferase subfamily 4-like N-terminal domain-containing protein</fullName>
    </recommendedName>
</protein>
<dbReference type="SUPFAM" id="SSF53756">
    <property type="entry name" value="UDP-Glycosyltransferase/glycogen phosphorylase"/>
    <property type="match status" value="1"/>
</dbReference>
<feature type="domain" description="Glycosyltransferase subfamily 4-like N-terminal" evidence="1">
    <location>
        <begin position="19"/>
        <end position="104"/>
    </location>
</feature>
<gene>
    <name evidence="2" type="ORF">COU20_02390</name>
</gene>
<sequence>MRLLIITQAVDKNDPILGFFHRWIEEFAKQYDHLHVVCLKKGEYSLPQNVSVHSLGKETRRSRVRYVIRFYHYAWKFRHEYDAVFVHMNQEYILLGGLLWQLLGKRVYLWRNHYAGTFLTDIAAAFCTKVFCTSKHSYTAKYKKTVLMPVGVDTDIFKPAPGVVREPRSVLFFGRISPSKRPGVLLEALGILRTKGFNFAATFCGPGEGTYIGGLKEKVRVFDIAESVVFQDGIPHSEAPHLFSAHKVYVNCSPSGMYDKSILEAAACGCLVLAASSDFAEHVPRELVLETVEPNDCAERIAAALTVTEEEHRDWRIALETLVRQNNLRTLMERLFVGLS</sequence>
<comment type="caution">
    <text evidence="2">The sequence shown here is derived from an EMBL/GenBank/DDBJ whole genome shotgun (WGS) entry which is preliminary data.</text>
</comment>
<name>A0A2H0U7T2_9BACT</name>
<dbReference type="CDD" id="cd03801">
    <property type="entry name" value="GT4_PimA-like"/>
    <property type="match status" value="1"/>
</dbReference>
<dbReference type="AlphaFoldDB" id="A0A2H0U7T2"/>
<proteinExistence type="predicted"/>
<dbReference type="Proteomes" id="UP000231379">
    <property type="component" value="Unassembled WGS sequence"/>
</dbReference>
<reference evidence="3" key="1">
    <citation type="submission" date="2017-09" db="EMBL/GenBank/DDBJ databases">
        <title>Depth-based differentiation of microbial function through sediment-hosted aquifers and enrichment of novel symbionts in the deep terrestrial subsurface.</title>
        <authorList>
            <person name="Probst A.J."/>
            <person name="Ladd B."/>
            <person name="Jarett J.K."/>
            <person name="Geller-Mcgrath D.E."/>
            <person name="Sieber C.M.K."/>
            <person name="Emerson J.B."/>
            <person name="Anantharaman K."/>
            <person name="Thomas B.C."/>
            <person name="Malmstrom R."/>
            <person name="Stieglmeier M."/>
            <person name="Klingl A."/>
            <person name="Woyke T."/>
            <person name="Ryan C.M."/>
            <person name="Banfield J.F."/>
        </authorList>
    </citation>
    <scope>NUCLEOTIDE SEQUENCE [LARGE SCALE GENOMIC DNA]</scope>
</reference>
<organism evidence="2 3">
    <name type="scientific">Candidatus Kaiserbacteria bacterium CG10_big_fil_rev_8_21_14_0_10_59_10</name>
    <dbReference type="NCBI Taxonomy" id="1974612"/>
    <lineage>
        <taxon>Bacteria</taxon>
        <taxon>Candidatus Kaiseribacteriota</taxon>
    </lineage>
</organism>
<dbReference type="Pfam" id="PF13692">
    <property type="entry name" value="Glyco_trans_1_4"/>
    <property type="match status" value="1"/>
</dbReference>
<dbReference type="EMBL" id="PFBM01000014">
    <property type="protein sequence ID" value="PIR82462.1"/>
    <property type="molecule type" value="Genomic_DNA"/>
</dbReference>
<evidence type="ECO:0000313" key="2">
    <source>
        <dbReference type="EMBL" id="PIR82462.1"/>
    </source>
</evidence>
<accession>A0A2H0U7T2</accession>
<evidence type="ECO:0000313" key="3">
    <source>
        <dbReference type="Proteomes" id="UP000231379"/>
    </source>
</evidence>
<dbReference type="InterPro" id="IPR028098">
    <property type="entry name" value="Glyco_trans_4-like_N"/>
</dbReference>
<evidence type="ECO:0000259" key="1">
    <source>
        <dbReference type="Pfam" id="PF13477"/>
    </source>
</evidence>
<dbReference type="PANTHER" id="PTHR12526">
    <property type="entry name" value="GLYCOSYLTRANSFERASE"/>
    <property type="match status" value="1"/>
</dbReference>